<dbReference type="AlphaFoldDB" id="A0A645C5D8"/>
<proteinExistence type="predicted"/>
<dbReference type="PROSITE" id="PS00549">
    <property type="entry name" value="BACTERIOFERRITIN"/>
    <property type="match status" value="1"/>
</dbReference>
<keyword evidence="1" id="KW-0812">Transmembrane</keyword>
<keyword evidence="1" id="KW-0472">Membrane</keyword>
<dbReference type="EMBL" id="VSSQ01022687">
    <property type="protein sequence ID" value="MPM69164.1"/>
    <property type="molecule type" value="Genomic_DNA"/>
</dbReference>
<sequence>MYGIISIVRILSAFLFIVLVAIIAGTLHPKPIKSGMNELPCRPIRCMYLSIMVAALGRYSVSDNNDRKKKRIKIFGRNASTLPTPMITPLEMKSLIQPVCILLWTNAAALSISHSIPSCGIAPSLKVQKNMNQIINIKIARPHTG</sequence>
<organism evidence="2">
    <name type="scientific">bioreactor metagenome</name>
    <dbReference type="NCBI Taxonomy" id="1076179"/>
    <lineage>
        <taxon>unclassified sequences</taxon>
        <taxon>metagenomes</taxon>
        <taxon>ecological metagenomes</taxon>
    </lineage>
</organism>
<feature type="transmembrane region" description="Helical" evidence="1">
    <location>
        <begin position="42"/>
        <end position="61"/>
    </location>
</feature>
<evidence type="ECO:0000313" key="2">
    <source>
        <dbReference type="EMBL" id="MPM69164.1"/>
    </source>
</evidence>
<name>A0A645C5D8_9ZZZZ</name>
<feature type="transmembrane region" description="Helical" evidence="1">
    <location>
        <begin position="7"/>
        <end position="27"/>
    </location>
</feature>
<protein>
    <submittedName>
        <fullName evidence="2">Uncharacterized protein</fullName>
    </submittedName>
</protein>
<keyword evidence="1" id="KW-1133">Transmembrane helix</keyword>
<gene>
    <name evidence="2" type="ORF">SDC9_116108</name>
</gene>
<reference evidence="2" key="1">
    <citation type="submission" date="2019-08" db="EMBL/GenBank/DDBJ databases">
        <authorList>
            <person name="Kucharzyk K."/>
            <person name="Murdoch R.W."/>
            <person name="Higgins S."/>
            <person name="Loffler F."/>
        </authorList>
    </citation>
    <scope>NUCLEOTIDE SEQUENCE</scope>
</reference>
<accession>A0A645C5D8</accession>
<comment type="caution">
    <text evidence="2">The sequence shown here is derived from an EMBL/GenBank/DDBJ whole genome shotgun (WGS) entry which is preliminary data.</text>
</comment>
<evidence type="ECO:0000256" key="1">
    <source>
        <dbReference type="SAM" id="Phobius"/>
    </source>
</evidence>